<dbReference type="PANTHER" id="PTHR10438:SF387">
    <property type="entry name" value="OS09G0559600 PROTEIN"/>
    <property type="match status" value="1"/>
</dbReference>
<proteinExistence type="evidence at protein level"/>
<protein>
    <submittedName>
        <fullName evidence="2">Thioredoxin H-type 5</fullName>
    </submittedName>
</protein>
<dbReference type="Pfam" id="PF00085">
    <property type="entry name" value="Thioredoxin"/>
    <property type="match status" value="1"/>
</dbReference>
<dbReference type="OMA" id="ADWNELC"/>
<dbReference type="eggNOG" id="KOG0907">
    <property type="taxonomic scope" value="Eukaryota"/>
</dbReference>
<dbReference type="STRING" id="4577.A0A1D6QJW5"/>
<evidence type="ECO:0000313" key="4">
    <source>
        <dbReference type="Proteomes" id="UP000007305"/>
    </source>
</evidence>
<dbReference type="AlphaFoldDB" id="A0A1D6QJW5"/>
<dbReference type="SMR" id="A0A1D6QJW5"/>
<reference evidence="4" key="1">
    <citation type="journal article" date="2009" name="Science">
        <title>The B73 maize genome: complexity, diversity, and dynamics.</title>
        <authorList>
            <person name="Schnable P.S."/>
            <person name="Ware D."/>
            <person name="Fulton R.S."/>
            <person name="Stein J.C."/>
            <person name="Wei F."/>
            <person name="Pasternak S."/>
            <person name="Liang C."/>
            <person name="Zhang J."/>
            <person name="Fulton L."/>
            <person name="Graves T.A."/>
            <person name="Minx P."/>
            <person name="Reily A.D."/>
            <person name="Courtney L."/>
            <person name="Kruchowski S.S."/>
            <person name="Tomlinson C."/>
            <person name="Strong C."/>
            <person name="Delehaunty K."/>
            <person name="Fronick C."/>
            <person name="Courtney B."/>
            <person name="Rock S.M."/>
            <person name="Belter E."/>
            <person name="Du F."/>
            <person name="Kim K."/>
            <person name="Abbott R.M."/>
            <person name="Cotton M."/>
            <person name="Levy A."/>
            <person name="Marchetto P."/>
            <person name="Ochoa K."/>
            <person name="Jackson S.M."/>
            <person name="Gillam B."/>
            <person name="Chen W."/>
            <person name="Yan L."/>
            <person name="Higginbotham J."/>
            <person name="Cardenas M."/>
            <person name="Waligorski J."/>
            <person name="Applebaum E."/>
            <person name="Phelps L."/>
            <person name="Falcone J."/>
            <person name="Kanchi K."/>
            <person name="Thane T."/>
            <person name="Scimone A."/>
            <person name="Thane N."/>
            <person name="Henke J."/>
            <person name="Wang T."/>
            <person name="Ruppert J."/>
            <person name="Shah N."/>
            <person name="Rotter K."/>
            <person name="Hodges J."/>
            <person name="Ingenthron E."/>
            <person name="Cordes M."/>
            <person name="Kohlberg S."/>
            <person name="Sgro J."/>
            <person name="Delgado B."/>
            <person name="Mead K."/>
            <person name="Chinwalla A."/>
            <person name="Leonard S."/>
            <person name="Crouse K."/>
            <person name="Collura K."/>
            <person name="Kudrna D."/>
            <person name="Currie J."/>
            <person name="He R."/>
            <person name="Angelova A."/>
            <person name="Rajasekar S."/>
            <person name="Mueller T."/>
            <person name="Lomeli R."/>
            <person name="Scara G."/>
            <person name="Ko A."/>
            <person name="Delaney K."/>
            <person name="Wissotski M."/>
            <person name="Lopez G."/>
            <person name="Campos D."/>
            <person name="Braidotti M."/>
            <person name="Ashley E."/>
            <person name="Golser W."/>
            <person name="Kim H."/>
            <person name="Lee S."/>
            <person name="Lin J."/>
            <person name="Dujmic Z."/>
            <person name="Kim W."/>
            <person name="Talag J."/>
            <person name="Zuccolo A."/>
            <person name="Fan C."/>
            <person name="Sebastian A."/>
            <person name="Kramer M."/>
            <person name="Spiegel L."/>
            <person name="Nascimento L."/>
            <person name="Zutavern T."/>
            <person name="Miller B."/>
            <person name="Ambroise C."/>
            <person name="Muller S."/>
            <person name="Spooner W."/>
            <person name="Narechania A."/>
            <person name="Ren L."/>
            <person name="Wei S."/>
            <person name="Kumari S."/>
            <person name="Faga B."/>
            <person name="Levy M.J."/>
            <person name="McMahan L."/>
            <person name="Van Buren P."/>
            <person name="Vaughn M.W."/>
            <person name="Ying K."/>
            <person name="Yeh C.-T."/>
            <person name="Emrich S.J."/>
            <person name="Jia Y."/>
            <person name="Kalyanaraman A."/>
            <person name="Hsia A.-P."/>
            <person name="Barbazuk W.B."/>
            <person name="Baucom R.S."/>
            <person name="Brutnell T.P."/>
            <person name="Carpita N.C."/>
            <person name="Chaparro C."/>
            <person name="Chia J.-M."/>
            <person name="Deragon J.-M."/>
            <person name="Estill J.C."/>
            <person name="Fu Y."/>
            <person name="Jeddeloh J.A."/>
            <person name="Han Y."/>
            <person name="Lee H."/>
            <person name="Li P."/>
            <person name="Lisch D.R."/>
            <person name="Liu S."/>
            <person name="Liu Z."/>
            <person name="Nagel D.H."/>
            <person name="McCann M.C."/>
            <person name="SanMiguel P."/>
            <person name="Myers A.M."/>
            <person name="Nettleton D."/>
            <person name="Nguyen J."/>
            <person name="Penning B.W."/>
            <person name="Ponnala L."/>
            <person name="Schneider K.L."/>
            <person name="Schwartz D.C."/>
            <person name="Sharma A."/>
            <person name="Soderlund C."/>
            <person name="Springer N.M."/>
            <person name="Sun Q."/>
            <person name="Wang H."/>
            <person name="Waterman M."/>
            <person name="Westerman R."/>
            <person name="Wolfgruber T.K."/>
            <person name="Yang L."/>
            <person name="Yu Y."/>
            <person name="Zhang L."/>
            <person name="Zhou S."/>
            <person name="Zhu Q."/>
            <person name="Bennetzen J.L."/>
            <person name="Dawe R.K."/>
            <person name="Jiang J."/>
            <person name="Jiang N."/>
            <person name="Presting G.G."/>
            <person name="Wessler S.R."/>
            <person name="Aluru S."/>
            <person name="Martienssen R.A."/>
            <person name="Clifton S.W."/>
            <person name="McCombie W.R."/>
            <person name="Wing R.A."/>
            <person name="Wilson R.K."/>
        </authorList>
    </citation>
    <scope>NUCLEOTIDE SEQUENCE [LARGE SCALE GENOMIC DNA]</scope>
    <source>
        <strain evidence="4">cv. B73</strain>
    </source>
</reference>
<dbReference type="GeneID" id="100303914"/>
<dbReference type="Gramene" id="Zm00001eb198860_T001">
    <property type="protein sequence ID" value="Zm00001eb198860_P001"/>
    <property type="gene ID" value="Zm00001eb198860"/>
</dbReference>
<feature type="domain" description="Thioredoxin" evidence="1">
    <location>
        <begin position="1"/>
        <end position="123"/>
    </location>
</feature>
<gene>
    <name evidence="3" type="primary">LOC100303914</name>
    <name evidence="2" type="ORF">ZEAMMB73_Zm00001d052769</name>
</gene>
<reference evidence="3" key="4">
    <citation type="submission" date="2021-05" db="UniProtKB">
        <authorList>
            <consortium name="EnsemblPlants"/>
        </authorList>
    </citation>
    <scope>IDENTIFICATION</scope>
    <source>
        <strain evidence="3">cv. B73</strain>
    </source>
</reference>
<dbReference type="Proteomes" id="UP000007305">
    <property type="component" value="Chromosome 4"/>
</dbReference>
<accession>A0A1D6QJW5</accession>
<dbReference type="PANTHER" id="PTHR10438">
    <property type="entry name" value="THIOREDOXIN"/>
    <property type="match status" value="1"/>
</dbReference>
<evidence type="ECO:0000313" key="2">
    <source>
        <dbReference type="EMBL" id="AQK58035.1"/>
    </source>
</evidence>
<name>A0A1D6QJW5_MAIZE</name>
<dbReference type="InterPro" id="IPR013766">
    <property type="entry name" value="Thioredoxin_domain"/>
</dbReference>
<dbReference type="Gene3D" id="3.40.30.10">
    <property type="entry name" value="Glutaredoxin"/>
    <property type="match status" value="1"/>
</dbReference>
<dbReference type="CDD" id="cd02947">
    <property type="entry name" value="TRX_family"/>
    <property type="match status" value="1"/>
</dbReference>
<dbReference type="InterPro" id="IPR050620">
    <property type="entry name" value="Thioredoxin_H-type-like"/>
</dbReference>
<evidence type="ECO:0000313" key="3">
    <source>
        <dbReference type="EnsemblPlants" id="Zm00001eb198860_P001"/>
    </source>
</evidence>
<dbReference type="RefSeq" id="NP_001158966.2">
    <property type="nucleotide sequence ID" value="NM_001165494.2"/>
</dbReference>
<dbReference type="GO" id="GO:0045454">
    <property type="term" value="P:cell redox homeostasis"/>
    <property type="evidence" value="ECO:0000318"/>
    <property type="project" value="GO_Central"/>
</dbReference>
<dbReference type="SUPFAM" id="SSF52833">
    <property type="entry name" value="Thioredoxin-like"/>
    <property type="match status" value="1"/>
</dbReference>
<reference evidence="3" key="3">
    <citation type="submission" date="2019-07" db="EMBL/GenBank/DDBJ databases">
        <authorList>
            <person name="Seetharam A."/>
            <person name="Woodhouse M."/>
            <person name="Cannon E."/>
        </authorList>
    </citation>
    <scope>NUCLEOTIDE SEQUENCE [LARGE SCALE GENOMIC DNA]</scope>
    <source>
        <strain evidence="3">cv. B73</strain>
    </source>
</reference>
<dbReference type="PaxDb" id="4577-GRMZM2G436084_P01"/>
<dbReference type="IntAct" id="A0A1D6QJW5">
    <property type="interactions" value="2"/>
</dbReference>
<dbReference type="EMBL" id="CM000780">
    <property type="protein sequence ID" value="AQK58035.1"/>
    <property type="molecule type" value="Genomic_DNA"/>
</dbReference>
<evidence type="ECO:0000259" key="1">
    <source>
        <dbReference type="PROSITE" id="PS51352"/>
    </source>
</evidence>
<keyword evidence="4" id="KW-1185">Reference proteome</keyword>
<dbReference type="PROSITE" id="PS51352">
    <property type="entry name" value="THIOREDOXIN_2"/>
    <property type="match status" value="1"/>
</dbReference>
<reference evidence="2" key="2">
    <citation type="submission" date="2015-12" db="EMBL/GenBank/DDBJ databases">
        <title>Update maize B73 reference genome by single molecule sequencing technologies.</title>
        <authorList>
            <consortium name="Maize Genome Sequencing Project"/>
            <person name="Ware D."/>
        </authorList>
    </citation>
    <scope>NUCLEOTIDE SEQUENCE</scope>
    <source>
        <tissue evidence="2">Seedling</tissue>
    </source>
</reference>
<dbReference type="EnsemblPlants" id="Zm00001eb198860_T001">
    <property type="protein sequence ID" value="Zm00001eb198860_P001"/>
    <property type="gene ID" value="Zm00001eb198860"/>
</dbReference>
<evidence type="ECO:0007829" key="5">
    <source>
        <dbReference type="PeptideAtlas" id="A0A1D6QJW5"/>
    </source>
</evidence>
<dbReference type="InterPro" id="IPR036249">
    <property type="entry name" value="Thioredoxin-like_sf"/>
</dbReference>
<organism evidence="2">
    <name type="scientific">Zea mays</name>
    <name type="common">Maize</name>
    <dbReference type="NCBI Taxonomy" id="4577"/>
    <lineage>
        <taxon>Eukaryota</taxon>
        <taxon>Viridiplantae</taxon>
        <taxon>Streptophyta</taxon>
        <taxon>Embryophyta</taxon>
        <taxon>Tracheophyta</taxon>
        <taxon>Spermatophyta</taxon>
        <taxon>Magnoliopsida</taxon>
        <taxon>Liliopsida</taxon>
        <taxon>Poales</taxon>
        <taxon>Poaceae</taxon>
        <taxon>PACMAD clade</taxon>
        <taxon>Panicoideae</taxon>
        <taxon>Andropogonodae</taxon>
        <taxon>Andropogoneae</taxon>
        <taxon>Tripsacinae</taxon>
        <taxon>Zea</taxon>
    </lineage>
</organism>
<sequence>MSLTTQVFGPPGYRRWWIYYIVNDTDQLSKALNRHDHLVVFMFSAEWNEPCKAMKKPFRDMARARKMQAVFCLVDIDKLKDAVAQQFQVEALPTFVLYKNGIQKERVVGAKVDDLRAAIDRNI</sequence>
<dbReference type="ExpressionAtlas" id="A0A1D6QJW5">
    <property type="expression patterns" value="baseline and differential"/>
</dbReference>
<keyword evidence="5" id="KW-1267">Proteomics identification</keyword>